<dbReference type="AlphaFoldDB" id="A0A327L0R8"/>
<dbReference type="EMBL" id="NPEX01000087">
    <property type="protein sequence ID" value="RAI43463.1"/>
    <property type="molecule type" value="Genomic_DNA"/>
</dbReference>
<feature type="domain" description="Autotransporter" evidence="1">
    <location>
        <begin position="1"/>
        <end position="150"/>
    </location>
</feature>
<dbReference type="PROSITE" id="PS51208">
    <property type="entry name" value="AUTOTRANSPORTER"/>
    <property type="match status" value="1"/>
</dbReference>
<proteinExistence type="predicted"/>
<dbReference type="Pfam" id="PF03797">
    <property type="entry name" value="Autotransporter"/>
    <property type="match status" value="1"/>
</dbReference>
<sequence length="150" mass="16319">MPLRRLRCLALCRAAVDRLSLGAYRETNAGVGGTQLGLSFADRDIWSLPSFVGVQVDTRLTFAPLETTAWVRTAWRHEFADRRSIDASFQVAPGFGFVIDGVRAAADAVTVSAGTKVKVNSWGAFYLAFDGEFSDRSSLYSGSVGFKGTW</sequence>
<protein>
    <recommendedName>
        <fullName evidence="1">Autotransporter domain-containing protein</fullName>
    </recommendedName>
</protein>
<dbReference type="Proteomes" id="UP000249130">
    <property type="component" value="Unassembled WGS sequence"/>
</dbReference>
<gene>
    <name evidence="2" type="ORF">CH341_14125</name>
</gene>
<dbReference type="SUPFAM" id="SSF103515">
    <property type="entry name" value="Autotransporter"/>
    <property type="match status" value="1"/>
</dbReference>
<organism evidence="2 3">
    <name type="scientific">Rhodoplanes roseus</name>
    <dbReference type="NCBI Taxonomy" id="29409"/>
    <lineage>
        <taxon>Bacteria</taxon>
        <taxon>Pseudomonadati</taxon>
        <taxon>Pseudomonadota</taxon>
        <taxon>Alphaproteobacteria</taxon>
        <taxon>Hyphomicrobiales</taxon>
        <taxon>Nitrobacteraceae</taxon>
        <taxon>Rhodoplanes</taxon>
    </lineage>
</organism>
<evidence type="ECO:0000259" key="1">
    <source>
        <dbReference type="PROSITE" id="PS51208"/>
    </source>
</evidence>
<dbReference type="OrthoDB" id="7195851at2"/>
<reference evidence="2 3" key="1">
    <citation type="submission" date="2017-07" db="EMBL/GenBank/DDBJ databases">
        <title>Draft Genome Sequences of Select Purple Nonsulfur Bacteria.</title>
        <authorList>
            <person name="Lasarre B."/>
            <person name="Mckinlay J.B."/>
        </authorList>
    </citation>
    <scope>NUCLEOTIDE SEQUENCE [LARGE SCALE GENOMIC DNA]</scope>
    <source>
        <strain evidence="2 3">DSM 5909</strain>
    </source>
</reference>
<comment type="caution">
    <text evidence="2">The sequence shown here is derived from an EMBL/GenBank/DDBJ whole genome shotgun (WGS) entry which is preliminary data.</text>
</comment>
<dbReference type="InterPro" id="IPR005546">
    <property type="entry name" value="Autotransporte_beta"/>
</dbReference>
<dbReference type="Gene3D" id="2.40.128.130">
    <property type="entry name" value="Autotransporter beta-domain"/>
    <property type="match status" value="1"/>
</dbReference>
<accession>A0A327L0R8</accession>
<evidence type="ECO:0000313" key="3">
    <source>
        <dbReference type="Proteomes" id="UP000249130"/>
    </source>
</evidence>
<name>A0A327L0R8_9BRAD</name>
<keyword evidence="3" id="KW-1185">Reference proteome</keyword>
<evidence type="ECO:0000313" key="2">
    <source>
        <dbReference type="EMBL" id="RAI43463.1"/>
    </source>
</evidence>
<dbReference type="InterPro" id="IPR036709">
    <property type="entry name" value="Autotransporte_beta_dom_sf"/>
</dbReference>